<evidence type="ECO:0000256" key="7">
    <source>
        <dbReference type="ARBA" id="ARBA00023049"/>
    </source>
</evidence>
<keyword evidence="2" id="KW-0964">Secreted</keyword>
<dbReference type="Pfam" id="PF00090">
    <property type="entry name" value="TSP_1"/>
    <property type="match status" value="2"/>
</dbReference>
<feature type="signal peptide" evidence="12">
    <location>
        <begin position="1"/>
        <end position="26"/>
    </location>
</feature>
<feature type="region of interest" description="Disordered" evidence="11">
    <location>
        <begin position="1199"/>
        <end position="1227"/>
    </location>
</feature>
<dbReference type="GO" id="GO:0004222">
    <property type="term" value="F:metalloendopeptidase activity"/>
    <property type="evidence" value="ECO:0007669"/>
    <property type="project" value="InterPro"/>
</dbReference>
<keyword evidence="12" id="KW-0732">Signal</keyword>
<feature type="domain" description="Peptidase M12B" evidence="13">
    <location>
        <begin position="64"/>
        <end position="270"/>
    </location>
</feature>
<dbReference type="OrthoDB" id="9942326at2759"/>
<dbReference type="Pfam" id="PF01421">
    <property type="entry name" value="Reprolysin"/>
    <property type="match status" value="1"/>
</dbReference>
<dbReference type="InterPro" id="IPR036383">
    <property type="entry name" value="TSP1_rpt_sf"/>
</dbReference>
<evidence type="ECO:0000256" key="12">
    <source>
        <dbReference type="SAM" id="SignalP"/>
    </source>
</evidence>
<reference evidence="14" key="1">
    <citation type="journal article" date="2004" name="Nature">
        <title>Genome duplication in the teleost fish Tetraodon nigroviridis reveals the early vertebrate proto-karyotype.</title>
        <authorList>
            <person name="Jaillon O."/>
            <person name="Aury J.-M."/>
            <person name="Brunet F."/>
            <person name="Petit J.-L."/>
            <person name="Stange-Thomann N."/>
            <person name="Mauceli E."/>
            <person name="Bouneau L."/>
            <person name="Fischer C."/>
            <person name="Ozouf-Costaz C."/>
            <person name="Bernot A."/>
            <person name="Nicaud S."/>
            <person name="Jaffe D."/>
            <person name="Fisher S."/>
            <person name="Lutfalla G."/>
            <person name="Dossat C."/>
            <person name="Segurens B."/>
            <person name="Dasilva C."/>
            <person name="Salanoubat M."/>
            <person name="Levy M."/>
            <person name="Boudet N."/>
            <person name="Castellano S."/>
            <person name="Anthouard V."/>
            <person name="Jubin C."/>
            <person name="Castelli V."/>
            <person name="Katinka M."/>
            <person name="Vacherie B."/>
            <person name="Biemont C."/>
            <person name="Skalli Z."/>
            <person name="Cattolico L."/>
            <person name="Poulain J."/>
            <person name="De Berardinis V."/>
            <person name="Cruaud C."/>
            <person name="Duprat S."/>
            <person name="Brottier P."/>
            <person name="Coutanceau J.-P."/>
            <person name="Gouzy J."/>
            <person name="Parra G."/>
            <person name="Lardier G."/>
            <person name="Chapple C."/>
            <person name="McKernan K.J."/>
            <person name="McEwan P."/>
            <person name="Bosak S."/>
            <person name="Kellis M."/>
            <person name="Volff J.-N."/>
            <person name="Guigo R."/>
            <person name="Zody M.C."/>
            <person name="Mesirov J."/>
            <person name="Lindblad-Toh K."/>
            <person name="Birren B."/>
            <person name="Nusbaum C."/>
            <person name="Kahn D."/>
            <person name="Robinson-Rechavi M."/>
            <person name="Laudet V."/>
            <person name="Schachter V."/>
            <person name="Quetier F."/>
            <person name="Saurin W."/>
            <person name="Scarpelli C."/>
            <person name="Wincker P."/>
            <person name="Lander E.S."/>
            <person name="Weissenbach J."/>
            <person name="Roest Crollius H."/>
        </authorList>
    </citation>
    <scope>NUCLEOTIDE SEQUENCE [LARGE SCALE GENOMIC DNA]</scope>
</reference>
<comment type="caution">
    <text evidence="10">Lacks conserved residue(s) required for the propagation of feature annotation.</text>
</comment>
<dbReference type="InterPro" id="IPR001590">
    <property type="entry name" value="Peptidase_M12B"/>
</dbReference>
<evidence type="ECO:0000256" key="6">
    <source>
        <dbReference type="ARBA" id="ARBA00022833"/>
    </source>
</evidence>
<dbReference type="KEGG" id="tng:GSTEN00025091G001"/>
<dbReference type="PROSITE" id="PS50092">
    <property type="entry name" value="TSP1"/>
    <property type="match status" value="6"/>
</dbReference>
<evidence type="ECO:0000256" key="3">
    <source>
        <dbReference type="ARBA" id="ARBA00022670"/>
    </source>
</evidence>
<dbReference type="Gene3D" id="2.20.100.10">
    <property type="entry name" value="Thrombospondin type-1 (TSP1) repeat"/>
    <property type="match status" value="8"/>
</dbReference>
<evidence type="ECO:0000259" key="13">
    <source>
        <dbReference type="PROSITE" id="PS50215"/>
    </source>
</evidence>
<comment type="caution">
    <text evidence="14">The sequence shown here is derived from an EMBL/GenBank/DDBJ whole genome shotgun (WGS) entry which is preliminary data.</text>
</comment>
<dbReference type="Pfam" id="PF19236">
    <property type="entry name" value="ADAMTS_CR_3"/>
    <property type="match status" value="2"/>
</dbReference>
<evidence type="ECO:0000256" key="2">
    <source>
        <dbReference type="ARBA" id="ARBA00022525"/>
    </source>
</evidence>
<dbReference type="PROSITE" id="PS50215">
    <property type="entry name" value="ADAM_MEPRO"/>
    <property type="match status" value="1"/>
</dbReference>
<keyword evidence="3" id="KW-0645">Protease</keyword>
<dbReference type="InterPro" id="IPR000884">
    <property type="entry name" value="TSP1_rpt"/>
</dbReference>
<evidence type="ECO:0000256" key="1">
    <source>
        <dbReference type="ARBA" id="ARBA00004613"/>
    </source>
</evidence>
<gene>
    <name evidence="14" type="ORF">GSTENG00025091001</name>
</gene>
<dbReference type="EMBL" id="CAAE01014761">
    <property type="protein sequence ID" value="CAG05166.1"/>
    <property type="molecule type" value="Genomic_DNA"/>
</dbReference>
<evidence type="ECO:0000256" key="4">
    <source>
        <dbReference type="ARBA" id="ARBA00022723"/>
    </source>
</evidence>
<dbReference type="GO" id="GO:0006508">
    <property type="term" value="P:proteolysis"/>
    <property type="evidence" value="ECO:0007669"/>
    <property type="project" value="UniProtKB-KW"/>
</dbReference>
<dbReference type="GO" id="GO:0005576">
    <property type="term" value="C:extracellular region"/>
    <property type="evidence" value="ECO:0007669"/>
    <property type="project" value="UniProtKB-SubCell"/>
</dbReference>
<dbReference type="GO" id="GO:0030198">
    <property type="term" value="P:extracellular matrix organization"/>
    <property type="evidence" value="ECO:0007669"/>
    <property type="project" value="TreeGrafter"/>
</dbReference>
<dbReference type="Pfam" id="PF17771">
    <property type="entry name" value="ADAMTS_CR_2"/>
    <property type="match status" value="1"/>
</dbReference>
<dbReference type="Gene3D" id="3.40.1620.60">
    <property type="match status" value="1"/>
</dbReference>
<dbReference type="Gene3D" id="2.60.120.830">
    <property type="match status" value="1"/>
</dbReference>
<dbReference type="InterPro" id="IPR010294">
    <property type="entry name" value="ADAMTS_spacer1"/>
</dbReference>
<evidence type="ECO:0000256" key="11">
    <source>
        <dbReference type="SAM" id="MobiDB-lite"/>
    </source>
</evidence>
<dbReference type="CDD" id="cd04273">
    <property type="entry name" value="ZnMc_ADAMTS_like"/>
    <property type="match status" value="1"/>
</dbReference>
<evidence type="ECO:0000256" key="8">
    <source>
        <dbReference type="ARBA" id="ARBA00023157"/>
    </source>
</evidence>
<dbReference type="PANTHER" id="PTHR13723:SF20">
    <property type="entry name" value="A DISINTEGRIN AND METALLOPROTEINASE WITH THROMBOSPONDIN MOTIFS 13"/>
    <property type="match status" value="1"/>
</dbReference>
<dbReference type="Pfam" id="PF19030">
    <property type="entry name" value="TSP1_ADAMTS"/>
    <property type="match status" value="5"/>
</dbReference>
<accession>Q4S2G6</accession>
<keyword evidence="6 10" id="KW-0862">Zinc</keyword>
<keyword evidence="5" id="KW-0378">Hydrolase</keyword>
<name>Q4S2G6_TETNG</name>
<dbReference type="FunFam" id="2.20.100.10:FF:000002">
    <property type="entry name" value="Unc-5 netrin receptor C"/>
    <property type="match status" value="1"/>
</dbReference>
<feature type="binding site" evidence="10">
    <location>
        <position position="219"/>
    </location>
    <ligand>
        <name>Zn(2+)</name>
        <dbReference type="ChEBI" id="CHEBI:29105"/>
        <note>catalytic</note>
    </ligand>
</feature>
<evidence type="ECO:0000256" key="9">
    <source>
        <dbReference type="ARBA" id="ARBA00023180"/>
    </source>
</evidence>
<dbReference type="SUPFAM" id="SSF55486">
    <property type="entry name" value="Metalloproteases ('zincins'), catalytic domain"/>
    <property type="match status" value="1"/>
</dbReference>
<evidence type="ECO:0000256" key="5">
    <source>
        <dbReference type="ARBA" id="ARBA00022801"/>
    </source>
</evidence>
<dbReference type="GO" id="GO:0046872">
    <property type="term" value="F:metal ion binding"/>
    <property type="evidence" value="ECO:0007669"/>
    <property type="project" value="UniProtKB-KW"/>
</dbReference>
<evidence type="ECO:0000256" key="10">
    <source>
        <dbReference type="PROSITE-ProRule" id="PRU00276"/>
    </source>
</evidence>
<dbReference type="SUPFAM" id="SSF82895">
    <property type="entry name" value="TSP-1 type 1 repeat"/>
    <property type="match status" value="7"/>
</dbReference>
<organism evidence="14">
    <name type="scientific">Tetraodon nigroviridis</name>
    <name type="common">Spotted green pufferfish</name>
    <name type="synonym">Chelonodon nigroviridis</name>
    <dbReference type="NCBI Taxonomy" id="99883"/>
    <lineage>
        <taxon>Eukaryota</taxon>
        <taxon>Metazoa</taxon>
        <taxon>Chordata</taxon>
        <taxon>Craniata</taxon>
        <taxon>Vertebrata</taxon>
        <taxon>Euteleostomi</taxon>
        <taxon>Actinopterygii</taxon>
        <taxon>Neopterygii</taxon>
        <taxon>Teleostei</taxon>
        <taxon>Neoteleostei</taxon>
        <taxon>Acanthomorphata</taxon>
        <taxon>Eupercaria</taxon>
        <taxon>Tetraodontiformes</taxon>
        <taxon>Tetradontoidea</taxon>
        <taxon>Tetraodontidae</taxon>
        <taxon>Tetraodon</taxon>
    </lineage>
</organism>
<protein>
    <submittedName>
        <fullName evidence="14">(spotted green pufferfish) hypothetical protein</fullName>
    </submittedName>
</protein>
<dbReference type="MEROPS" id="M12.241"/>
<dbReference type="GO" id="GO:0031012">
    <property type="term" value="C:extracellular matrix"/>
    <property type="evidence" value="ECO:0007669"/>
    <property type="project" value="TreeGrafter"/>
</dbReference>
<keyword evidence="9" id="KW-0325">Glycoprotein</keyword>
<sequence>MFSKLLSCILLLQPGFITLLVSSSSSEPSHLLSSQKEDVSSFNFFPDDSGRGRLPRSVLMPDVSHLELLVVVGPDVQQVHKQDTERYILTNLNIVNTKLLRDMTLGANMRVHLVHMVALSEPDPEIQLSANITSSLRSVCEWGRKINPSNDSDPLHADLLLYITRYDLVLPDGNKQVRGVAQLGGACSSEWSCVIAEDTGFDLGITIAHEIGHSFGINHDGVRNTCSKSGFIMASDGGYNSVDLTWSPCSRQQLLAFFSDGRAECVKDLPALGGSMQDWKPGLYYGVDDQCRIAFGSSARACSFSNADLPTCRTLSCHVNPHDDSSCKRLLVPLLDGTECAPHGWCLKGRCVLMDELSSSVVVHGSWSSWSQFSPCSRTCGGGITHRTRKCTNPRPAFGGKDCEGTDVEAELCHQQRCENRTQLDFIAEQCSKTDAQALYLLPKSASFYTWIPAVGFTQGGLREIPINMQVKAVTWQTVLHLPQPGEEQCRYLCQSDGENFLVSRGSQFVDGTRCESDSPPPFGSIAACLRGTCQLFGCDGTLRSGRARDVCGVCEGNGSSCSLISGSYTAGQARAYTTFLSVPVNATQVHIINRAPLFTHMAVLLGSQYVVSGRGTMALNVTYPSVLDEDRLEYRLYLTPDLLPEMEELLMPGPLHEEVHVQVYRKYGKEYGEKTNPNISYQFYVPGSSKDVTNSRPKGRWAFVTTPCSVSCGSGVQTHVRVCTDENTKKHLEDDSCEAPPVTPPPTPCQRPPCPPRWDTGPFGPCSTSCGGGEHERLVRCVQTLGRAEVQVPNSECPAETAPHSVEKCNLQHCPARWQVSEPGECSAICGPGEAKRVVSCVRPENGQYVKVDEVFCQKQSRPEDSVPCVVDVCPIGWESKGEVKQTSAEKRSGLLTDPKQDPVYVWSPVVSKCSKTCGNGTLQLWFSCVDHQTRLGVADFYCDASTKPPLQSESCNASPCPPTWRFKQGVCSVTCGGGLANRVLYCGREAEGEEEVLENSECSHSAKPTAVVSCNSHSCPARWKVRRTSPCSVSCDLGIAQRTVSCVQFVNGTESAVAEANCHSVVRPATTVPCLVQVCTFRWEVQEWSQVQPTARSFVETHKSTMHVKFFDLNVMSVERLDILFFSDISFLLTFVLKTLQCSVSCGYGIQSRVVSCMGPSQPQPLSPLLCMHMPKPITIQSCSVGNCRDASLRPTYRSGPPGPTKASASLQNIPTSIPSAKTSQHTDLRIPQFFSDSSQRCVSPDACGRLLLEPSGTVDLSGVNGQCTVFIGRPLDEVIYVKIESGSLDCKLQKEYVLFFDRLALVRKCKQLTGAELTTRTNVLLVRQRLLTPGNGVTFTYTSQKNTKRSHHWGQNPSAFERGGVRHLTLAPHYISPLGRLRRSAVLAEWRLREPDNFPLQPQLQGPHQCPSLGEDPGPSAARWFQLHQLPVDIHHDQGHGHVKDHRVQRPSAVSLALVWKHGRGGISWRIPAIQRELQSRIFLCVPLIFNSLLMTVPRFFEVYCAYVHVFILLA</sequence>
<keyword evidence="7" id="KW-0482">Metalloprotease</keyword>
<feature type="active site" evidence="10">
    <location>
        <position position="210"/>
    </location>
</feature>
<dbReference type="SMART" id="SM00209">
    <property type="entry name" value="TSP1"/>
    <property type="match status" value="7"/>
</dbReference>
<reference evidence="14" key="2">
    <citation type="submission" date="2004-02" db="EMBL/GenBank/DDBJ databases">
        <authorList>
            <consortium name="Genoscope"/>
            <consortium name="Whitehead Institute Centre for Genome Research"/>
        </authorList>
    </citation>
    <scope>NUCLEOTIDE SEQUENCE</scope>
</reference>
<feature type="binding site" evidence="10">
    <location>
        <position position="209"/>
    </location>
    <ligand>
        <name>Zn(2+)</name>
        <dbReference type="ChEBI" id="CHEBI:29105"/>
        <note>catalytic</note>
    </ligand>
</feature>
<feature type="binding site" evidence="10">
    <location>
        <position position="213"/>
    </location>
    <ligand>
        <name>Zn(2+)</name>
        <dbReference type="ChEBI" id="CHEBI:29105"/>
        <note>catalytic</note>
    </ligand>
</feature>
<keyword evidence="8" id="KW-1015">Disulfide bond</keyword>
<dbReference type="PANTHER" id="PTHR13723">
    <property type="entry name" value="ADAMTS A DISINTEGRIN AND METALLOPROTEASE WITH THROMBOSPONDIN MOTIFS PROTEASE"/>
    <property type="match status" value="1"/>
</dbReference>
<proteinExistence type="predicted"/>
<feature type="compositionally biased region" description="Polar residues" evidence="11">
    <location>
        <begin position="1209"/>
        <end position="1227"/>
    </location>
</feature>
<feature type="chain" id="PRO_5004243369" evidence="12">
    <location>
        <begin position="27"/>
        <end position="1518"/>
    </location>
</feature>
<dbReference type="Gene3D" id="3.40.390.10">
    <property type="entry name" value="Collagenase (Catalytic Domain)"/>
    <property type="match status" value="1"/>
</dbReference>
<dbReference type="InterPro" id="IPR050439">
    <property type="entry name" value="ADAMTS_ADAMTS-like"/>
</dbReference>
<evidence type="ECO:0000313" key="14">
    <source>
        <dbReference type="EMBL" id="CAG05166.1"/>
    </source>
</evidence>
<keyword evidence="4 10" id="KW-0479">Metal-binding</keyword>
<dbReference type="Pfam" id="PF05986">
    <property type="entry name" value="ADAMTS_spacer1"/>
    <property type="match status" value="1"/>
</dbReference>
<dbReference type="InterPro" id="IPR045371">
    <property type="entry name" value="ADAMTS_CR_3"/>
</dbReference>
<dbReference type="InterPro" id="IPR024079">
    <property type="entry name" value="MetalloPept_cat_dom_sf"/>
</dbReference>
<comment type="subcellular location">
    <subcellularLocation>
        <location evidence="1">Secreted</location>
    </subcellularLocation>
</comment>
<dbReference type="InterPro" id="IPR041645">
    <property type="entry name" value="ADAMTS_CR_2"/>
</dbReference>